<sequence>MIDTVIEENAETGLTARVLPVTEIGKVKKQRYGERRFRRVCLECSTSSYSRDLCCRREAR</sequence>
<dbReference type="AlphaFoldDB" id="A0A915PBP0"/>
<evidence type="ECO:0000313" key="1">
    <source>
        <dbReference type="Proteomes" id="UP000887581"/>
    </source>
</evidence>
<protein>
    <submittedName>
        <fullName evidence="2">Uncharacterized protein</fullName>
    </submittedName>
</protein>
<organism evidence="1 2">
    <name type="scientific">Setaria digitata</name>
    <dbReference type="NCBI Taxonomy" id="48799"/>
    <lineage>
        <taxon>Eukaryota</taxon>
        <taxon>Metazoa</taxon>
        <taxon>Ecdysozoa</taxon>
        <taxon>Nematoda</taxon>
        <taxon>Chromadorea</taxon>
        <taxon>Rhabditida</taxon>
        <taxon>Spirurina</taxon>
        <taxon>Spiruromorpha</taxon>
        <taxon>Filarioidea</taxon>
        <taxon>Setariidae</taxon>
        <taxon>Setaria</taxon>
    </lineage>
</organism>
<dbReference type="WBParaSite" id="sdigi.contig10.g1138.t1">
    <property type="protein sequence ID" value="sdigi.contig10.g1138.t1"/>
    <property type="gene ID" value="sdigi.contig10.g1138"/>
</dbReference>
<evidence type="ECO:0000313" key="2">
    <source>
        <dbReference type="WBParaSite" id="sdigi.contig10.g1138.t1"/>
    </source>
</evidence>
<dbReference type="Proteomes" id="UP000887581">
    <property type="component" value="Unplaced"/>
</dbReference>
<accession>A0A915PBP0</accession>
<proteinExistence type="predicted"/>
<reference evidence="2" key="1">
    <citation type="submission" date="2022-11" db="UniProtKB">
        <authorList>
            <consortium name="WormBaseParasite"/>
        </authorList>
    </citation>
    <scope>IDENTIFICATION</scope>
</reference>
<name>A0A915PBP0_9BILA</name>
<keyword evidence="1" id="KW-1185">Reference proteome</keyword>